<feature type="compositionally biased region" description="Pro residues" evidence="1">
    <location>
        <begin position="54"/>
        <end position="68"/>
    </location>
</feature>
<dbReference type="EMBL" id="CAJQZP010001479">
    <property type="protein sequence ID" value="CAG5049846.1"/>
    <property type="molecule type" value="Genomic_DNA"/>
</dbReference>
<sequence length="128" mass="14099">MTRVTRASKEQASVNMNAGFIQSSILVYDPTRHRRAPSLKRDTTGSPRAARTNYPPPPRGHLPPPPSAAPAAPLCRPPVAVRNYLSPTRAASPVLCRPQCEYGAAFCVRVFRTDVKANPERLYRTGFQ</sequence>
<dbReference type="Proteomes" id="UP000691718">
    <property type="component" value="Unassembled WGS sequence"/>
</dbReference>
<keyword evidence="3" id="KW-1185">Reference proteome</keyword>
<feature type="region of interest" description="Disordered" evidence="1">
    <location>
        <begin position="31"/>
        <end position="73"/>
    </location>
</feature>
<protein>
    <submittedName>
        <fullName evidence="2">(apollo) hypothetical protein</fullName>
    </submittedName>
</protein>
<comment type="caution">
    <text evidence="2">The sequence shown here is derived from an EMBL/GenBank/DDBJ whole genome shotgun (WGS) entry which is preliminary data.</text>
</comment>
<evidence type="ECO:0000313" key="3">
    <source>
        <dbReference type="Proteomes" id="UP000691718"/>
    </source>
</evidence>
<reference evidence="2" key="1">
    <citation type="submission" date="2021-04" db="EMBL/GenBank/DDBJ databases">
        <authorList>
            <person name="Tunstrom K."/>
        </authorList>
    </citation>
    <scope>NUCLEOTIDE SEQUENCE</scope>
</reference>
<gene>
    <name evidence="2" type="ORF">PAPOLLO_LOCUS24623</name>
</gene>
<dbReference type="AlphaFoldDB" id="A0A8S3Y4I0"/>
<evidence type="ECO:0000313" key="2">
    <source>
        <dbReference type="EMBL" id="CAG5049846.1"/>
    </source>
</evidence>
<accession>A0A8S3Y4I0</accession>
<evidence type="ECO:0000256" key="1">
    <source>
        <dbReference type="SAM" id="MobiDB-lite"/>
    </source>
</evidence>
<dbReference type="OrthoDB" id="7491119at2759"/>
<proteinExistence type="predicted"/>
<name>A0A8S3Y4I0_PARAO</name>
<organism evidence="2 3">
    <name type="scientific">Parnassius apollo</name>
    <name type="common">Apollo butterfly</name>
    <name type="synonym">Papilio apollo</name>
    <dbReference type="NCBI Taxonomy" id="110799"/>
    <lineage>
        <taxon>Eukaryota</taxon>
        <taxon>Metazoa</taxon>
        <taxon>Ecdysozoa</taxon>
        <taxon>Arthropoda</taxon>
        <taxon>Hexapoda</taxon>
        <taxon>Insecta</taxon>
        <taxon>Pterygota</taxon>
        <taxon>Neoptera</taxon>
        <taxon>Endopterygota</taxon>
        <taxon>Lepidoptera</taxon>
        <taxon>Glossata</taxon>
        <taxon>Ditrysia</taxon>
        <taxon>Papilionoidea</taxon>
        <taxon>Papilionidae</taxon>
        <taxon>Parnassiinae</taxon>
        <taxon>Parnassini</taxon>
        <taxon>Parnassius</taxon>
        <taxon>Parnassius</taxon>
    </lineage>
</organism>